<reference evidence="3 4" key="1">
    <citation type="journal article" date="2004" name="Environ. Microbiol.">
        <title>Phylogeny-function analysis of (meta)genomic libraries: screening for expression of ribosomal RNA genes by large-insert library fluorescent in situ hybridization (LIL-FISH).</title>
        <authorList>
            <person name="Leveau J.H."/>
            <person name="Gerards S."/>
            <person name="de Boer W."/>
            <person name="van Veen J.A."/>
        </authorList>
    </citation>
    <scope>NUCLEOTIDE SEQUENCE [LARGE SCALE GENOMIC DNA]</scope>
    <source>
        <strain evidence="3 4">Ter331</strain>
    </source>
</reference>
<dbReference type="STRING" id="1005048.CFU_3110"/>
<dbReference type="Gene3D" id="3.40.190.10">
    <property type="entry name" value="Periplasmic binding protein-like II"/>
    <property type="match status" value="4"/>
</dbReference>
<keyword evidence="4" id="KW-1185">Reference proteome</keyword>
<feature type="domain" description="PBP" evidence="2">
    <location>
        <begin position="421"/>
        <end position="666"/>
    </location>
</feature>
<gene>
    <name evidence="3" type="ordered locus">CFU_3110</name>
</gene>
<evidence type="ECO:0000313" key="4">
    <source>
        <dbReference type="Proteomes" id="UP000008392"/>
    </source>
</evidence>
<dbReference type="SUPFAM" id="SSF53850">
    <property type="entry name" value="Periplasmic binding protein-like II"/>
    <property type="match status" value="2"/>
</dbReference>
<dbReference type="eggNOG" id="COG0226">
    <property type="taxonomic scope" value="Bacteria"/>
</dbReference>
<dbReference type="AlphaFoldDB" id="G0ACR1"/>
<dbReference type="EMBL" id="CP002745">
    <property type="protein sequence ID" value="AEK62935.1"/>
    <property type="molecule type" value="Genomic_DNA"/>
</dbReference>
<reference evidence="3 4" key="5">
    <citation type="journal article" date="2011" name="ISME J.">
        <title>Dual transcriptional profiling of a bacterial/fungal confrontation: Collimonas fungivorans versus Aspergillus niger.</title>
        <authorList>
            <person name="Mela F."/>
            <person name="Fritsche K."/>
            <person name="de Boer W."/>
            <person name="van Veen J.A."/>
            <person name="de Graaff L.H."/>
            <person name="van den Berg M."/>
            <person name="Leveau J.H."/>
        </authorList>
    </citation>
    <scope>NUCLEOTIDE SEQUENCE [LARGE SCALE GENOMIC DNA]</scope>
    <source>
        <strain evidence="3 4">Ter331</strain>
    </source>
</reference>
<dbReference type="PANTHER" id="PTHR30570">
    <property type="entry name" value="PERIPLASMIC PHOSPHATE BINDING COMPONENT OF PHOSPHATE ABC TRANSPORTER"/>
    <property type="match status" value="1"/>
</dbReference>
<dbReference type="Proteomes" id="UP000008392">
    <property type="component" value="Chromosome"/>
</dbReference>
<proteinExistence type="predicted"/>
<evidence type="ECO:0000259" key="2">
    <source>
        <dbReference type="Pfam" id="PF12849"/>
    </source>
</evidence>
<dbReference type="HOGENOM" id="CLU_349771_0_0_4"/>
<organism evidence="3 4">
    <name type="scientific">Collimonas fungivorans (strain Ter331)</name>
    <dbReference type="NCBI Taxonomy" id="1005048"/>
    <lineage>
        <taxon>Bacteria</taxon>
        <taxon>Pseudomonadati</taxon>
        <taxon>Pseudomonadota</taxon>
        <taxon>Betaproteobacteria</taxon>
        <taxon>Burkholderiales</taxon>
        <taxon>Oxalobacteraceae</taxon>
        <taxon>Collimonas</taxon>
    </lineage>
</organism>
<sequence>MEYFGRRPIGGLAVQHQEHLRFDVLHRQLLHRHAVCQYRRRPRVYAQRQAEFLRTDGMRKALLACGLSLLAGTALAAPALHDGLPEYQAQSVSLSPQASYLDEQGAIRIGGAEHAQFVIDRFNALFSSSHPGVRFSDHVKGTTATMPLLAYGRMLFGPMGRSANAAELDAYEKAVGAAPLEIRIAHTSDDAQQEMSYSIGIYVNRANPIERLSARQVARIFSNGNPEGDLSHWGQLGASGAWKERAIHPFGTPEYTGMGTYMQSEQLQGRPVSPAYEQWGSTETILKRLEQDPAGIAFAAIGHENAALRQLAIVSEDGRSETRGSRQDVAAGTYPYGRYVYFYLRREPGQALDPVAKEYLRLVLSRQGQEIIASQAGGYIPLSAAEVRAELQKIELAGSGVSTSVPAAPGLLLAGADGATDLFRRFNAMFAGTQPAINIGMALKGSSTGLPALTADAASMAVVTHEASAAEIAAFRQVWGYAPLLVRIGYAGCGQRAAAVYVNRRNPLPGLTMQQLAQVFTAGAPAGNINFWSQLGLKDSWQQRRIHLYGLRDDGGSATVLRSRHLGKYPFAPHYEALDSPQAVLAAVDNDPYGIALLAPTGIPIPATLRILPLSPAEGMAAVMPSRENVAAGKYPLATYLQMYFNRPPGKALDAQLANYLRMILSPAGQSLIAGAANGAGGYLPLSADDLMKERKKLE</sequence>
<accession>G0ACR1</accession>
<reference evidence="3 4" key="3">
    <citation type="journal article" date="2008" name="FEMS Microbiol. Ecol.">
        <title>Identification and characterization of genes underlying chitinolysis in Collimonas fungivorans Ter331.</title>
        <authorList>
            <person name="Fritsche K."/>
            <person name="de Boer W."/>
            <person name="Gerards S."/>
            <person name="van den Berg M."/>
            <person name="van Veen J.A."/>
            <person name="Leveau J.H."/>
        </authorList>
    </citation>
    <scope>NUCLEOTIDE SEQUENCE [LARGE SCALE GENOMIC DNA]</scope>
    <source>
        <strain evidence="3 4">Ter331</strain>
    </source>
</reference>
<name>G0ACR1_COLFT</name>
<protein>
    <submittedName>
        <fullName evidence="3">Phosphate binding protein</fullName>
    </submittedName>
</protein>
<dbReference type="Pfam" id="PF12849">
    <property type="entry name" value="PBP_like_2"/>
    <property type="match status" value="2"/>
</dbReference>
<feature type="domain" description="PBP" evidence="2">
    <location>
        <begin position="105"/>
        <end position="366"/>
    </location>
</feature>
<reference evidence="3 4" key="4">
    <citation type="journal article" date="2010" name="Environ. Microbiol.">
        <title>The bacterial genus Collimonas: mycophagy, weathering and other adaptive solutions to life in oligotrophic soil environments.</title>
        <authorList>
            <person name="Leveau J.H."/>
            <person name="Uroz S."/>
            <person name="de Boer W."/>
        </authorList>
    </citation>
    <scope>NUCLEOTIDE SEQUENCE [LARGE SCALE GENOMIC DNA]</scope>
    <source>
        <strain evidence="3 4">Ter331</strain>
    </source>
</reference>
<dbReference type="InterPro" id="IPR050811">
    <property type="entry name" value="Phosphate_ABC_transporter"/>
</dbReference>
<dbReference type="KEGG" id="cfu:CFU_3110"/>
<evidence type="ECO:0000313" key="3">
    <source>
        <dbReference type="EMBL" id="AEK62935.1"/>
    </source>
</evidence>
<keyword evidence="1" id="KW-0732">Signal</keyword>
<evidence type="ECO:0000256" key="1">
    <source>
        <dbReference type="ARBA" id="ARBA00022729"/>
    </source>
</evidence>
<reference evidence="3 4" key="2">
    <citation type="journal article" date="2006" name="J. Microbiol. Methods">
        <title>Genomic flank-sequencing of plasposon insertion sites for rapid identification of functional genes.</title>
        <authorList>
            <person name="Leveau J.H."/>
            <person name="Gerards S."/>
            <person name="Fritsche K."/>
            <person name="Zondag G."/>
            <person name="van Veen J.A."/>
        </authorList>
    </citation>
    <scope>NUCLEOTIDE SEQUENCE [LARGE SCALE GENOMIC DNA]</scope>
    <source>
        <strain evidence="3 4">Ter331</strain>
    </source>
</reference>
<dbReference type="InterPro" id="IPR024370">
    <property type="entry name" value="PBP_domain"/>
</dbReference>
<dbReference type="PANTHER" id="PTHR30570:SF6">
    <property type="entry name" value="PHOSPHATE-BINDING PROTEIN PSTS"/>
    <property type="match status" value="1"/>
</dbReference>
<reference evidence="4" key="6">
    <citation type="submission" date="2011-05" db="EMBL/GenBank/DDBJ databases">
        <title>Complete sequence of Collimonas fungivorans Ter331.</title>
        <authorList>
            <person name="Leveau J.H."/>
        </authorList>
    </citation>
    <scope>NUCLEOTIDE SEQUENCE [LARGE SCALE GENOMIC DNA]</scope>
    <source>
        <strain evidence="4">Ter331</strain>
    </source>
</reference>